<comment type="similarity">
    <text evidence="1">Belongs to the membrane fusion protein (MFP) (TC 8.A.1) family.</text>
</comment>
<dbReference type="Gene3D" id="2.40.30.170">
    <property type="match status" value="1"/>
</dbReference>
<evidence type="ECO:0000259" key="5">
    <source>
        <dbReference type="Pfam" id="PF25869"/>
    </source>
</evidence>
<evidence type="ECO:0000256" key="2">
    <source>
        <dbReference type="ARBA" id="ARBA00022448"/>
    </source>
</evidence>
<evidence type="ECO:0000313" key="10">
    <source>
        <dbReference type="Proteomes" id="UP000295468"/>
    </source>
</evidence>
<keyword evidence="10" id="KW-1185">Reference proteome</keyword>
<organism evidence="9 10">
    <name type="scientific">Zeaxanthinibacter enoshimensis</name>
    <dbReference type="NCBI Taxonomy" id="392009"/>
    <lineage>
        <taxon>Bacteria</taxon>
        <taxon>Pseudomonadati</taxon>
        <taxon>Bacteroidota</taxon>
        <taxon>Flavobacteriia</taxon>
        <taxon>Flavobacteriales</taxon>
        <taxon>Flavobacteriaceae</taxon>
        <taxon>Zeaxanthinibacter</taxon>
    </lineage>
</organism>
<dbReference type="Gene3D" id="2.40.420.20">
    <property type="match status" value="1"/>
</dbReference>
<dbReference type="PANTHER" id="PTHR30097:SF4">
    <property type="entry name" value="SLR6042 PROTEIN"/>
    <property type="match status" value="1"/>
</dbReference>
<feature type="domain" description="CzcB-like C-terminal circularly permuted SH3-like" evidence="8">
    <location>
        <begin position="340"/>
        <end position="401"/>
    </location>
</feature>
<dbReference type="Pfam" id="PF25954">
    <property type="entry name" value="Beta-barrel_RND_2"/>
    <property type="match status" value="1"/>
</dbReference>
<comment type="caution">
    <text evidence="9">The sequence shown here is derived from an EMBL/GenBank/DDBJ whole genome shotgun (WGS) entry which is preliminary data.</text>
</comment>
<dbReference type="InterPro" id="IPR045800">
    <property type="entry name" value="HMBD"/>
</dbReference>
<dbReference type="InterPro" id="IPR058790">
    <property type="entry name" value="BSH_CusB"/>
</dbReference>
<keyword evidence="2" id="KW-0813">Transport</keyword>
<evidence type="ECO:0000259" key="6">
    <source>
        <dbReference type="Pfam" id="PF25919"/>
    </source>
</evidence>
<evidence type="ECO:0000259" key="7">
    <source>
        <dbReference type="Pfam" id="PF25954"/>
    </source>
</evidence>
<evidence type="ECO:0000313" key="9">
    <source>
        <dbReference type="EMBL" id="TDQ32289.1"/>
    </source>
</evidence>
<dbReference type="NCBIfam" id="TIGR01730">
    <property type="entry name" value="RND_mfp"/>
    <property type="match status" value="1"/>
</dbReference>
<reference evidence="9 10" key="1">
    <citation type="submission" date="2019-03" db="EMBL/GenBank/DDBJ databases">
        <title>Genomic Encyclopedia of Archaeal and Bacterial Type Strains, Phase II (KMG-II): from individual species to whole genera.</title>
        <authorList>
            <person name="Goeker M."/>
        </authorList>
    </citation>
    <scope>NUCLEOTIDE SEQUENCE [LARGE SCALE GENOMIC DNA]</scope>
    <source>
        <strain evidence="9 10">DSM 18435</strain>
    </source>
</reference>
<name>A0A4R6TQY7_9FLAO</name>
<feature type="domain" description="CusB-like barrel-sandwich hybrid" evidence="6">
    <location>
        <begin position="137"/>
        <end position="248"/>
    </location>
</feature>
<dbReference type="GO" id="GO:0030288">
    <property type="term" value="C:outer membrane-bounded periplasmic space"/>
    <property type="evidence" value="ECO:0007669"/>
    <property type="project" value="TreeGrafter"/>
</dbReference>
<feature type="domain" description="CusB-like beta-barrel" evidence="7">
    <location>
        <begin position="253"/>
        <end position="329"/>
    </location>
</feature>
<evidence type="ECO:0000259" key="4">
    <source>
        <dbReference type="Pfam" id="PF19335"/>
    </source>
</evidence>
<dbReference type="GO" id="GO:0060003">
    <property type="term" value="P:copper ion export"/>
    <property type="evidence" value="ECO:0007669"/>
    <property type="project" value="TreeGrafter"/>
</dbReference>
<dbReference type="InterPro" id="IPR058649">
    <property type="entry name" value="CzcB_C"/>
</dbReference>
<dbReference type="InterPro" id="IPR058792">
    <property type="entry name" value="Beta-barrel_RND_2"/>
</dbReference>
<feature type="domain" description="Heavy metal binding" evidence="4">
    <location>
        <begin position="51"/>
        <end position="77"/>
    </location>
</feature>
<protein>
    <submittedName>
        <fullName evidence="9">Cu(I)/Ag(I) efflux system membrane fusion protein</fullName>
    </submittedName>
</protein>
<dbReference type="PANTHER" id="PTHR30097">
    <property type="entry name" value="CATION EFFLUX SYSTEM PROTEIN CUSB"/>
    <property type="match status" value="1"/>
</dbReference>
<dbReference type="InterPro" id="IPR006143">
    <property type="entry name" value="RND_pump_MFP"/>
</dbReference>
<dbReference type="Pfam" id="PF25919">
    <property type="entry name" value="BSH_CusB"/>
    <property type="match status" value="1"/>
</dbReference>
<dbReference type="GO" id="GO:0046914">
    <property type="term" value="F:transition metal ion binding"/>
    <property type="evidence" value="ECO:0007669"/>
    <property type="project" value="TreeGrafter"/>
</dbReference>
<dbReference type="GO" id="GO:0016020">
    <property type="term" value="C:membrane"/>
    <property type="evidence" value="ECO:0007669"/>
    <property type="project" value="InterPro"/>
</dbReference>
<gene>
    <name evidence="9" type="ORF">CLV82_0112</name>
</gene>
<dbReference type="Pfam" id="PF25869">
    <property type="entry name" value="3HB_CusB"/>
    <property type="match status" value="1"/>
</dbReference>
<evidence type="ECO:0000256" key="1">
    <source>
        <dbReference type="ARBA" id="ARBA00009477"/>
    </source>
</evidence>
<dbReference type="EMBL" id="SNYI01000001">
    <property type="protein sequence ID" value="TDQ32289.1"/>
    <property type="molecule type" value="Genomic_DNA"/>
</dbReference>
<dbReference type="SUPFAM" id="SSF111369">
    <property type="entry name" value="HlyD-like secretion proteins"/>
    <property type="match status" value="1"/>
</dbReference>
<dbReference type="Proteomes" id="UP000295468">
    <property type="component" value="Unassembled WGS sequence"/>
</dbReference>
<dbReference type="InterPro" id="IPR051909">
    <property type="entry name" value="MFP_Cation_Efflux"/>
</dbReference>
<evidence type="ECO:0000259" key="3">
    <source>
        <dbReference type="Pfam" id="PF11827"/>
    </source>
</evidence>
<dbReference type="Gene3D" id="6.10.140.730">
    <property type="match status" value="1"/>
</dbReference>
<feature type="domain" description="DUF3347" evidence="3">
    <location>
        <begin position="445"/>
        <end position="528"/>
    </location>
</feature>
<sequence length="578" mass="62877">MMNKKVIVIVLALAAGLLLGYLIFGTSARPGDKGQASDMHEHDGTEENGMWTCSMHPQIQSPEPGDCPICGMDLIPADSGDGASGANGFRMTENAMALANIRTSQVGTGAEGDGNSIRLSGKIRKNEEANAIQASYFDGRIEQLNVNYTGQEVRKGQLLATIYSPALVAAQQELLTSQDLKSSQPELYQAVRNKLKNWKLTEKQISEIESSGTVREDFPVYATVNGTVTEILAAEGDFIKQGQPIVKVSNLDSVWATFDVYEAQIGQFSIGQTIKITARAYPDKELEGRITFIDPVMDNMSRTLTIRTTLPNKDGLLKPGMFLTGRVATGASGSKSEQLLVPATAVMWTGERSVVYVQSEAGQPVFEMREVTLGNRTGDQYVITEGLEPGEYVVTNGTFTVDAAAQLQSKSSMMNTPGNSKGGSDINTMQMKIPDTFREIFIKALPHYLELKDALVAGDVQEGRNAARETSNSLKEALPILQGMARDHLLKSQQMLEAIAGNSSLDNQREHFIILNENLIPLITNTKNLREKIYVQKCPMANSNQGALWISSEKEIRNPYYGDAMLSCGSVIDSVGGK</sequence>
<dbReference type="GO" id="GO:0022857">
    <property type="term" value="F:transmembrane transporter activity"/>
    <property type="evidence" value="ECO:0007669"/>
    <property type="project" value="InterPro"/>
</dbReference>
<dbReference type="Pfam" id="PF11827">
    <property type="entry name" value="DUF3347"/>
    <property type="match status" value="1"/>
</dbReference>
<dbReference type="Pfam" id="PF19335">
    <property type="entry name" value="HMBD"/>
    <property type="match status" value="1"/>
</dbReference>
<dbReference type="InterPro" id="IPR058791">
    <property type="entry name" value="3HB_CusB"/>
</dbReference>
<dbReference type="Pfam" id="PF25975">
    <property type="entry name" value="CzcB_C"/>
    <property type="match status" value="1"/>
</dbReference>
<evidence type="ECO:0000259" key="8">
    <source>
        <dbReference type="Pfam" id="PF25975"/>
    </source>
</evidence>
<dbReference type="GO" id="GO:0015679">
    <property type="term" value="P:plasma membrane copper ion transport"/>
    <property type="evidence" value="ECO:0007669"/>
    <property type="project" value="TreeGrafter"/>
</dbReference>
<dbReference type="FunFam" id="2.40.30.170:FF:000010">
    <property type="entry name" value="Efflux RND transporter periplasmic adaptor subunit"/>
    <property type="match status" value="1"/>
</dbReference>
<feature type="domain" description="CusB-like three alpha-helical bundle" evidence="5">
    <location>
        <begin position="167"/>
        <end position="215"/>
    </location>
</feature>
<dbReference type="AlphaFoldDB" id="A0A4R6TQY7"/>
<proteinExistence type="inferred from homology"/>
<accession>A0A4R6TQY7</accession>
<dbReference type="InterPro" id="IPR021782">
    <property type="entry name" value="DUF3347"/>
</dbReference>